<organism evidence="1 2">
    <name type="scientific">Amniculicola lignicola CBS 123094</name>
    <dbReference type="NCBI Taxonomy" id="1392246"/>
    <lineage>
        <taxon>Eukaryota</taxon>
        <taxon>Fungi</taxon>
        <taxon>Dikarya</taxon>
        <taxon>Ascomycota</taxon>
        <taxon>Pezizomycotina</taxon>
        <taxon>Dothideomycetes</taxon>
        <taxon>Pleosporomycetidae</taxon>
        <taxon>Pleosporales</taxon>
        <taxon>Amniculicolaceae</taxon>
        <taxon>Amniculicola</taxon>
    </lineage>
</organism>
<protein>
    <submittedName>
        <fullName evidence="1">Uncharacterized protein</fullName>
    </submittedName>
</protein>
<evidence type="ECO:0000313" key="1">
    <source>
        <dbReference type="EMBL" id="KAF2007852.1"/>
    </source>
</evidence>
<name>A0A6A5X4J2_9PLEO</name>
<sequence>MVHEAFQLLRKATSSQARQAAGHNEEQWRRFIIITREAAQVIVHEHSDWTWPQVPFQEKEKVQAGVNARLAEERIPEVGTDVLRWRMSHALGTARQASRLTHQENASRG</sequence>
<dbReference type="AlphaFoldDB" id="A0A6A5X4J2"/>
<accession>A0A6A5X4J2</accession>
<dbReference type="EMBL" id="ML977556">
    <property type="protein sequence ID" value="KAF2007852.1"/>
    <property type="molecule type" value="Genomic_DNA"/>
</dbReference>
<proteinExistence type="predicted"/>
<dbReference type="OrthoDB" id="3799196at2759"/>
<reference evidence="1" key="1">
    <citation type="journal article" date="2020" name="Stud. Mycol.">
        <title>101 Dothideomycetes genomes: a test case for predicting lifestyles and emergence of pathogens.</title>
        <authorList>
            <person name="Haridas S."/>
            <person name="Albert R."/>
            <person name="Binder M."/>
            <person name="Bloem J."/>
            <person name="Labutti K."/>
            <person name="Salamov A."/>
            <person name="Andreopoulos B."/>
            <person name="Baker S."/>
            <person name="Barry K."/>
            <person name="Bills G."/>
            <person name="Bluhm B."/>
            <person name="Cannon C."/>
            <person name="Castanera R."/>
            <person name="Culley D."/>
            <person name="Daum C."/>
            <person name="Ezra D."/>
            <person name="Gonzalez J."/>
            <person name="Henrissat B."/>
            <person name="Kuo A."/>
            <person name="Liang C."/>
            <person name="Lipzen A."/>
            <person name="Lutzoni F."/>
            <person name="Magnuson J."/>
            <person name="Mondo S."/>
            <person name="Nolan M."/>
            <person name="Ohm R."/>
            <person name="Pangilinan J."/>
            <person name="Park H.-J."/>
            <person name="Ramirez L."/>
            <person name="Alfaro M."/>
            <person name="Sun H."/>
            <person name="Tritt A."/>
            <person name="Yoshinaga Y."/>
            <person name="Zwiers L.-H."/>
            <person name="Turgeon B."/>
            <person name="Goodwin S."/>
            <person name="Spatafora J."/>
            <person name="Crous P."/>
            <person name="Grigoriev I."/>
        </authorList>
    </citation>
    <scope>NUCLEOTIDE SEQUENCE</scope>
    <source>
        <strain evidence="1">CBS 123094</strain>
    </source>
</reference>
<gene>
    <name evidence="1" type="ORF">P154DRAFT_516646</name>
</gene>
<evidence type="ECO:0000313" key="2">
    <source>
        <dbReference type="Proteomes" id="UP000799779"/>
    </source>
</evidence>
<dbReference type="Proteomes" id="UP000799779">
    <property type="component" value="Unassembled WGS sequence"/>
</dbReference>
<keyword evidence="2" id="KW-1185">Reference proteome</keyword>